<evidence type="ECO:0000256" key="2">
    <source>
        <dbReference type="ARBA" id="ARBA00023056"/>
    </source>
</evidence>
<dbReference type="Pfam" id="PF00483">
    <property type="entry name" value="NTP_transferase"/>
    <property type="match status" value="1"/>
</dbReference>
<evidence type="ECO:0000256" key="1">
    <source>
        <dbReference type="ARBA" id="ARBA00010443"/>
    </source>
</evidence>
<organism evidence="5 6">
    <name type="scientific">Jeotgalibaca ciconiae</name>
    <dbReference type="NCBI Taxonomy" id="2496265"/>
    <lineage>
        <taxon>Bacteria</taxon>
        <taxon>Bacillati</taxon>
        <taxon>Bacillota</taxon>
        <taxon>Bacilli</taxon>
        <taxon>Lactobacillales</taxon>
        <taxon>Carnobacteriaceae</taxon>
        <taxon>Jeotgalibaca</taxon>
    </lineage>
</organism>
<dbReference type="PANTHER" id="PTHR43523:SF6">
    <property type="entry name" value="GLYCOGEN BIOSYNTHESIS PROTEIN GLGD"/>
    <property type="match status" value="1"/>
</dbReference>
<protein>
    <submittedName>
        <fullName evidence="5">Glucose-1-phosphate adenylyltransferase subunit GlgD</fullName>
        <ecNumber evidence="5">2.7.7.27</ecNumber>
    </submittedName>
</protein>
<keyword evidence="5" id="KW-0808">Transferase</keyword>
<accession>A0A3Q9BIQ9</accession>
<dbReference type="EC" id="2.7.7.27" evidence="5"/>
<dbReference type="PANTHER" id="PTHR43523">
    <property type="entry name" value="GLUCOSE-1-PHOSPHATE ADENYLYLTRANSFERASE-RELATED"/>
    <property type="match status" value="1"/>
</dbReference>
<dbReference type="InterPro" id="IPR029044">
    <property type="entry name" value="Nucleotide-diphossugar_trans"/>
</dbReference>
<dbReference type="Gene3D" id="2.160.10.10">
    <property type="entry name" value="Hexapeptide repeat proteins"/>
    <property type="match status" value="1"/>
</dbReference>
<name>A0A3Q9BIQ9_9LACT</name>
<dbReference type="NCBIfam" id="TIGR02092">
    <property type="entry name" value="glgD"/>
    <property type="match status" value="1"/>
</dbReference>
<keyword evidence="6" id="KW-1185">Reference proteome</keyword>
<dbReference type="KEGG" id="jeh:EJN90_00615"/>
<sequence length="385" mass="43351">MRMNSMCAIMSLTDSSSKDLYPLTRLRPVAALPVAGRYRAIDFQLSSISHAGIDSVGIFIGGSGRSIYDHIRSGSAWGLESKLRGGIFTFSQTYLKQVMGDESFDENNFYVNHKEFLKKSLAKYVVVSGGKIVAKVDLQDVLDFHLANDGDVTLIYKNVPVEKVKNHPYEKVAVLEQDNKLQRLISSLDWNYPDEMVAHSLNMYLLPVKTLLDIIERADKEGIRMDIDRLVGYYLQFFNVNAYEYKGPMENLDSIDAYYRANMNLLDKEHYDEVFHQGQQIITKAKSEAPTYYYESAQVRRSLFATGCTISGVVENSLVFRKVLVAEKAEIRDSIIMQGCKIGEGAVLEYCILDKNVTVEPGVVLKGTKDQLVVVEKNKTVTVEG</sequence>
<keyword evidence="2" id="KW-0320">Glycogen biosynthesis</keyword>
<evidence type="ECO:0000313" key="5">
    <source>
        <dbReference type="EMBL" id="AZP03287.1"/>
    </source>
</evidence>
<evidence type="ECO:0000313" key="6">
    <source>
        <dbReference type="Proteomes" id="UP000273326"/>
    </source>
</evidence>
<dbReference type="InterPro" id="IPR005835">
    <property type="entry name" value="NTP_transferase_dom"/>
</dbReference>
<dbReference type="RefSeq" id="WP_126108388.1">
    <property type="nucleotide sequence ID" value="NZ_CP034465.1"/>
</dbReference>
<feature type="domain" description="Glucose-1-phosphate adenylyltransferase/Bifunctional protein GlmU-like C-terminal hexapeptide" evidence="4">
    <location>
        <begin position="296"/>
        <end position="364"/>
    </location>
</feature>
<dbReference type="SUPFAM" id="SSF53448">
    <property type="entry name" value="Nucleotide-diphospho-sugar transferases"/>
    <property type="match status" value="1"/>
</dbReference>
<dbReference type="SUPFAM" id="SSF51161">
    <property type="entry name" value="Trimeric LpxA-like enzymes"/>
    <property type="match status" value="1"/>
</dbReference>
<comment type="similarity">
    <text evidence="1">Belongs to the bacterial/plant glucose-1-phosphate adenylyltransferase family.</text>
</comment>
<gene>
    <name evidence="5" type="primary">glgD</name>
    <name evidence="5" type="ORF">EJN90_00615</name>
</gene>
<dbReference type="GO" id="GO:0008878">
    <property type="term" value="F:glucose-1-phosphate adenylyltransferase activity"/>
    <property type="evidence" value="ECO:0007669"/>
    <property type="project" value="UniProtKB-EC"/>
</dbReference>
<dbReference type="AlphaFoldDB" id="A0A3Q9BIQ9"/>
<dbReference type="InterPro" id="IPR056818">
    <property type="entry name" value="GlmU/GlgC-like_hexapep"/>
</dbReference>
<dbReference type="CDD" id="cd04651">
    <property type="entry name" value="LbH_G1P_AT_C"/>
    <property type="match status" value="1"/>
</dbReference>
<dbReference type="Pfam" id="PF24894">
    <property type="entry name" value="Hexapep_GlmU"/>
    <property type="match status" value="1"/>
</dbReference>
<evidence type="ECO:0000259" key="3">
    <source>
        <dbReference type="Pfam" id="PF00483"/>
    </source>
</evidence>
<dbReference type="InterPro" id="IPR011004">
    <property type="entry name" value="Trimer_LpxA-like_sf"/>
</dbReference>
<dbReference type="Proteomes" id="UP000273326">
    <property type="component" value="Chromosome"/>
</dbReference>
<dbReference type="InterPro" id="IPR011831">
    <property type="entry name" value="ADP-Glc_PPase"/>
</dbReference>
<feature type="domain" description="Nucleotidyl transferase" evidence="3">
    <location>
        <begin position="19"/>
        <end position="165"/>
    </location>
</feature>
<dbReference type="Gene3D" id="3.90.550.10">
    <property type="entry name" value="Spore Coat Polysaccharide Biosynthesis Protein SpsA, Chain A"/>
    <property type="match status" value="1"/>
</dbReference>
<dbReference type="InterPro" id="IPR011832">
    <property type="entry name" value="GlgDAde_trans"/>
</dbReference>
<evidence type="ECO:0000259" key="4">
    <source>
        <dbReference type="Pfam" id="PF24894"/>
    </source>
</evidence>
<proteinExistence type="inferred from homology"/>
<dbReference type="GO" id="GO:0005978">
    <property type="term" value="P:glycogen biosynthetic process"/>
    <property type="evidence" value="ECO:0007669"/>
    <property type="project" value="UniProtKB-KW"/>
</dbReference>
<dbReference type="OrthoDB" id="9801810at2"/>
<dbReference type="EMBL" id="CP034465">
    <property type="protein sequence ID" value="AZP03287.1"/>
    <property type="molecule type" value="Genomic_DNA"/>
</dbReference>
<reference evidence="6" key="1">
    <citation type="submission" date="2018-12" db="EMBL/GenBank/DDBJ databases">
        <title>Complete genome sequencing of Jeotgalibaca sp. H21T32.</title>
        <authorList>
            <person name="Bae J.-W."/>
            <person name="Lee S.-Y."/>
        </authorList>
    </citation>
    <scope>NUCLEOTIDE SEQUENCE [LARGE SCALE GENOMIC DNA]</scope>
    <source>
        <strain evidence="6">H21T32</strain>
    </source>
</reference>
<keyword evidence="5" id="KW-0548">Nucleotidyltransferase</keyword>